<reference evidence="3" key="1">
    <citation type="journal article" date="2020" name="Stud. Mycol.">
        <title>101 Dothideomycetes genomes: a test case for predicting lifestyles and emergence of pathogens.</title>
        <authorList>
            <person name="Haridas S."/>
            <person name="Albert R."/>
            <person name="Binder M."/>
            <person name="Bloem J."/>
            <person name="Labutti K."/>
            <person name="Salamov A."/>
            <person name="Andreopoulos B."/>
            <person name="Baker S."/>
            <person name="Barry K."/>
            <person name="Bills G."/>
            <person name="Bluhm B."/>
            <person name="Cannon C."/>
            <person name="Castanera R."/>
            <person name="Culley D."/>
            <person name="Daum C."/>
            <person name="Ezra D."/>
            <person name="Gonzalez J."/>
            <person name="Henrissat B."/>
            <person name="Kuo A."/>
            <person name="Liang C."/>
            <person name="Lipzen A."/>
            <person name="Lutzoni F."/>
            <person name="Magnuson J."/>
            <person name="Mondo S."/>
            <person name="Nolan M."/>
            <person name="Ohm R."/>
            <person name="Pangilinan J."/>
            <person name="Park H.-J."/>
            <person name="Ramirez L."/>
            <person name="Alfaro M."/>
            <person name="Sun H."/>
            <person name="Tritt A."/>
            <person name="Yoshinaga Y."/>
            <person name="Zwiers L.-H."/>
            <person name="Turgeon B."/>
            <person name="Goodwin S."/>
            <person name="Spatafora J."/>
            <person name="Crous P."/>
            <person name="Grigoriev I."/>
        </authorList>
    </citation>
    <scope>NUCLEOTIDE SEQUENCE</scope>
    <source>
        <strain evidence="3">CBS 207.26</strain>
    </source>
</reference>
<dbReference type="Proteomes" id="UP000800200">
    <property type="component" value="Unassembled WGS sequence"/>
</dbReference>
<dbReference type="AlphaFoldDB" id="A0A6A6E2C8"/>
<evidence type="ECO:0000256" key="2">
    <source>
        <dbReference type="SAM" id="MobiDB-lite"/>
    </source>
</evidence>
<accession>A0A6A6E2C8</accession>
<keyword evidence="1" id="KW-0175">Coiled coil</keyword>
<keyword evidence="4" id="KW-1185">Reference proteome</keyword>
<protein>
    <submittedName>
        <fullName evidence="3">Uncharacterized protein</fullName>
    </submittedName>
</protein>
<evidence type="ECO:0000313" key="3">
    <source>
        <dbReference type="EMBL" id="KAF2185944.1"/>
    </source>
</evidence>
<organism evidence="3 4">
    <name type="scientific">Zopfia rhizophila CBS 207.26</name>
    <dbReference type="NCBI Taxonomy" id="1314779"/>
    <lineage>
        <taxon>Eukaryota</taxon>
        <taxon>Fungi</taxon>
        <taxon>Dikarya</taxon>
        <taxon>Ascomycota</taxon>
        <taxon>Pezizomycotina</taxon>
        <taxon>Dothideomycetes</taxon>
        <taxon>Dothideomycetes incertae sedis</taxon>
        <taxon>Zopfiaceae</taxon>
        <taxon>Zopfia</taxon>
    </lineage>
</organism>
<proteinExistence type="predicted"/>
<feature type="region of interest" description="Disordered" evidence="2">
    <location>
        <begin position="135"/>
        <end position="164"/>
    </location>
</feature>
<evidence type="ECO:0000313" key="4">
    <source>
        <dbReference type="Proteomes" id="UP000800200"/>
    </source>
</evidence>
<feature type="coiled-coil region" evidence="1">
    <location>
        <begin position="164"/>
        <end position="229"/>
    </location>
</feature>
<evidence type="ECO:0000256" key="1">
    <source>
        <dbReference type="SAM" id="Coils"/>
    </source>
</evidence>
<sequence>MRHWPHLVKECPRTEKGAKKLTPTEPYEATWYSSNRIRELTTRTPSKKFQPVMPGAKPLFVTSNSGENLQRIGKGISSFYVRQSVWFAFFEPTLPSQSVIHEPNSNPFRTLIGPSSSGQSHKISAITTICSIKEGPVQNLSPPPGGIQNNEARPKHEVDTAQSSASLLQQLADQREEIAILKNENNRLQALECQSKEYRKQLEESKSCSMELQSKVSRLQQRIEDDEAKKGDIPSAIQRVETLKAENDMLLVKLRDTGEELKRLTDDNYGLQKQLSQGRQTLQDTEESKITELRTSLQNEVERWKVVNSILEEENHSLRAKLILIDASENRTKGKMDAAKHEILEEERRLHESHYINASKPQDHSLRVDDQKADITANPSLLGRPIHIQLIDETKDERLDEIIPNEEEMAALVFKYLRQGIGLFDKSGLHNSTNIGAERPRRALRARLMKHSP</sequence>
<gene>
    <name evidence="3" type="ORF">K469DRAFT_687747</name>
</gene>
<name>A0A6A6E2C8_9PEZI</name>
<dbReference type="EMBL" id="ML994632">
    <property type="protein sequence ID" value="KAF2185944.1"/>
    <property type="molecule type" value="Genomic_DNA"/>
</dbReference>